<evidence type="ECO:0000313" key="4">
    <source>
        <dbReference type="EMBL" id="RCS54028.1"/>
    </source>
</evidence>
<dbReference type="Proteomes" id="UP000253562">
    <property type="component" value="Unassembled WGS sequence"/>
</dbReference>
<organism evidence="4 5">
    <name type="scientific">Bremerella cremea</name>
    <dbReference type="NCBI Taxonomy" id="1031537"/>
    <lineage>
        <taxon>Bacteria</taxon>
        <taxon>Pseudomonadati</taxon>
        <taxon>Planctomycetota</taxon>
        <taxon>Planctomycetia</taxon>
        <taxon>Pirellulales</taxon>
        <taxon>Pirellulaceae</taxon>
        <taxon>Bremerella</taxon>
    </lineage>
</organism>
<dbReference type="GO" id="GO:0016747">
    <property type="term" value="F:acyltransferase activity, transferring groups other than amino-acyl groups"/>
    <property type="evidence" value="ECO:0007669"/>
    <property type="project" value="InterPro"/>
</dbReference>
<keyword evidence="2" id="KW-0012">Acyltransferase</keyword>
<dbReference type="PANTHER" id="PTHR43800">
    <property type="entry name" value="PEPTIDYL-LYSINE N-ACETYLTRANSFERASE YJAB"/>
    <property type="match status" value="1"/>
</dbReference>
<name>A0A368KUF2_9BACT</name>
<accession>A0A368KUF2</accession>
<reference evidence="4 5" key="1">
    <citation type="submission" date="2018-07" db="EMBL/GenBank/DDBJ databases">
        <title>Comparative genomes isolates from brazilian mangrove.</title>
        <authorList>
            <person name="De Araujo J.E."/>
            <person name="Taketani R.G."/>
            <person name="Silva M.C.P."/>
            <person name="Lourenco M.V."/>
            <person name="Oliveira V.M."/>
            <person name="Andreote F.D."/>
        </authorList>
    </citation>
    <scope>NUCLEOTIDE SEQUENCE [LARGE SCALE GENOMIC DNA]</scope>
    <source>
        <strain evidence="4 5">HEX PRIS-MGV</strain>
    </source>
</reference>
<dbReference type="Pfam" id="PF00583">
    <property type="entry name" value="Acetyltransf_1"/>
    <property type="match status" value="1"/>
</dbReference>
<evidence type="ECO:0000313" key="5">
    <source>
        <dbReference type="Proteomes" id="UP000253562"/>
    </source>
</evidence>
<dbReference type="EMBL" id="QPEX01000010">
    <property type="protein sequence ID" value="RCS54028.1"/>
    <property type="molecule type" value="Genomic_DNA"/>
</dbReference>
<gene>
    <name evidence="4" type="ORF">DTL42_02415</name>
</gene>
<evidence type="ECO:0000256" key="2">
    <source>
        <dbReference type="ARBA" id="ARBA00023315"/>
    </source>
</evidence>
<dbReference type="InterPro" id="IPR016181">
    <property type="entry name" value="Acyl_CoA_acyltransferase"/>
</dbReference>
<feature type="domain" description="N-acetyltransferase" evidence="3">
    <location>
        <begin position="22"/>
        <end position="159"/>
    </location>
</feature>
<sequence length="159" mass="18027">MRENGPRQGEPCQCNNVWLGMISIRLANNSDAPKLQELFRQFIVEADWLPESSKQATDFAAVSQGEQVFVAETRSGEIAGLISVWEPESFVHTLYVVPNHQRKGVGSMLLDSLEDWLPRPWRLKCVAANRQAVSFYQGRGWKLIETSTSQDGPYFLLEK</sequence>
<evidence type="ECO:0000256" key="1">
    <source>
        <dbReference type="ARBA" id="ARBA00022679"/>
    </source>
</evidence>
<dbReference type="Gene3D" id="3.40.630.30">
    <property type="match status" value="1"/>
</dbReference>
<evidence type="ECO:0000259" key="3">
    <source>
        <dbReference type="PROSITE" id="PS51186"/>
    </source>
</evidence>
<dbReference type="CDD" id="cd04301">
    <property type="entry name" value="NAT_SF"/>
    <property type="match status" value="1"/>
</dbReference>
<keyword evidence="1 4" id="KW-0808">Transferase</keyword>
<dbReference type="PROSITE" id="PS51186">
    <property type="entry name" value="GNAT"/>
    <property type="match status" value="1"/>
</dbReference>
<comment type="caution">
    <text evidence="4">The sequence shown here is derived from an EMBL/GenBank/DDBJ whole genome shotgun (WGS) entry which is preliminary data.</text>
</comment>
<proteinExistence type="predicted"/>
<dbReference type="AlphaFoldDB" id="A0A368KUF2"/>
<dbReference type="PANTHER" id="PTHR43800:SF1">
    <property type="entry name" value="PEPTIDYL-LYSINE N-ACETYLTRANSFERASE YJAB"/>
    <property type="match status" value="1"/>
</dbReference>
<dbReference type="InterPro" id="IPR000182">
    <property type="entry name" value="GNAT_dom"/>
</dbReference>
<protein>
    <submittedName>
        <fullName evidence="4">N-acetyltransferase</fullName>
    </submittedName>
</protein>
<dbReference type="SUPFAM" id="SSF55729">
    <property type="entry name" value="Acyl-CoA N-acyltransferases (Nat)"/>
    <property type="match status" value="1"/>
</dbReference>